<name>A0ABV6AMX6_9HYPH</name>
<protein>
    <submittedName>
        <fullName evidence="1">Uncharacterized protein</fullName>
    </submittedName>
</protein>
<accession>A0ABV6AMX6</accession>
<proteinExistence type="predicted"/>
<organism evidence="1 2">
    <name type="scientific">Rhizobium puerariae</name>
    <dbReference type="NCBI Taxonomy" id="1585791"/>
    <lineage>
        <taxon>Bacteria</taxon>
        <taxon>Pseudomonadati</taxon>
        <taxon>Pseudomonadota</taxon>
        <taxon>Alphaproteobacteria</taxon>
        <taxon>Hyphomicrobiales</taxon>
        <taxon>Rhizobiaceae</taxon>
        <taxon>Rhizobium/Agrobacterium group</taxon>
        <taxon>Rhizobium</taxon>
    </lineage>
</organism>
<sequence>MKVIVCPRALSQDLLVGMSDAEFDASLGKAVDQIFEASSIKI</sequence>
<gene>
    <name evidence="1" type="ORF">ACFFP0_24170</name>
</gene>
<dbReference type="Proteomes" id="UP001589692">
    <property type="component" value="Unassembled WGS sequence"/>
</dbReference>
<reference evidence="1 2" key="1">
    <citation type="submission" date="2024-09" db="EMBL/GenBank/DDBJ databases">
        <authorList>
            <person name="Sun Q."/>
            <person name="Mori K."/>
        </authorList>
    </citation>
    <scope>NUCLEOTIDE SEQUENCE [LARGE SCALE GENOMIC DNA]</scope>
    <source>
        <strain evidence="1 2">TBRC 4938</strain>
    </source>
</reference>
<dbReference type="RefSeq" id="WP_377264774.1">
    <property type="nucleotide sequence ID" value="NZ_JBHMAA010000031.1"/>
</dbReference>
<comment type="caution">
    <text evidence="1">The sequence shown here is derived from an EMBL/GenBank/DDBJ whole genome shotgun (WGS) entry which is preliminary data.</text>
</comment>
<dbReference type="EMBL" id="JBHMAA010000031">
    <property type="protein sequence ID" value="MFB9951956.1"/>
    <property type="molecule type" value="Genomic_DNA"/>
</dbReference>
<evidence type="ECO:0000313" key="2">
    <source>
        <dbReference type="Proteomes" id="UP001589692"/>
    </source>
</evidence>
<evidence type="ECO:0000313" key="1">
    <source>
        <dbReference type="EMBL" id="MFB9951956.1"/>
    </source>
</evidence>
<keyword evidence="2" id="KW-1185">Reference proteome</keyword>